<dbReference type="RefSeq" id="WP_256131044.1">
    <property type="nucleotide sequence ID" value="NZ_JANFXK010000003.1"/>
</dbReference>
<accession>A0ABT1RKY9</accession>
<evidence type="ECO:0000259" key="2">
    <source>
        <dbReference type="Pfam" id="PF13648"/>
    </source>
</evidence>
<feature type="domain" description="Lipocalin-like" evidence="2">
    <location>
        <begin position="37"/>
        <end position="121"/>
    </location>
</feature>
<dbReference type="PROSITE" id="PS51257">
    <property type="entry name" value="PROKAR_LIPOPROTEIN"/>
    <property type="match status" value="1"/>
</dbReference>
<dbReference type="EMBL" id="JANFXK010000003">
    <property type="protein sequence ID" value="MCQ4635855.1"/>
    <property type="molecule type" value="Genomic_DNA"/>
</dbReference>
<gene>
    <name evidence="3" type="ORF">NE619_03870</name>
</gene>
<evidence type="ECO:0000313" key="4">
    <source>
        <dbReference type="Proteomes" id="UP001524502"/>
    </source>
</evidence>
<sequence>MYQMRNKAIALILAMVLCVGLSACGQGSQKKGGDTAIVGTWELSEIGTGSSKMSADDYMKSAEVSKVPALTFEDDGTVTLDVDGNSGTGTWLEESGSYSITYKSGDEEVKKDLELTDSSLKMEQDGFALTYRKK</sequence>
<keyword evidence="4" id="KW-1185">Reference proteome</keyword>
<dbReference type="InterPro" id="IPR024311">
    <property type="entry name" value="Lipocalin-like"/>
</dbReference>
<feature type="signal peptide" evidence="1">
    <location>
        <begin position="1"/>
        <end position="25"/>
    </location>
</feature>
<comment type="caution">
    <text evidence="3">The sequence shown here is derived from an EMBL/GenBank/DDBJ whole genome shotgun (WGS) entry which is preliminary data.</text>
</comment>
<evidence type="ECO:0000256" key="1">
    <source>
        <dbReference type="SAM" id="SignalP"/>
    </source>
</evidence>
<organism evidence="3 4">
    <name type="scientific">Anaerovorax odorimutans</name>
    <dbReference type="NCBI Taxonomy" id="109327"/>
    <lineage>
        <taxon>Bacteria</taxon>
        <taxon>Bacillati</taxon>
        <taxon>Bacillota</taxon>
        <taxon>Clostridia</taxon>
        <taxon>Peptostreptococcales</taxon>
        <taxon>Anaerovoracaceae</taxon>
        <taxon>Anaerovorax</taxon>
    </lineage>
</organism>
<name>A0ABT1RKY9_9FIRM</name>
<dbReference type="Proteomes" id="UP001524502">
    <property type="component" value="Unassembled WGS sequence"/>
</dbReference>
<feature type="chain" id="PRO_5046820813" evidence="1">
    <location>
        <begin position="26"/>
        <end position="134"/>
    </location>
</feature>
<reference evidence="3 4" key="1">
    <citation type="submission" date="2022-06" db="EMBL/GenBank/DDBJ databases">
        <title>Isolation of gut microbiota from human fecal samples.</title>
        <authorList>
            <person name="Pamer E.G."/>
            <person name="Barat B."/>
            <person name="Waligurski E."/>
            <person name="Medina S."/>
            <person name="Paddock L."/>
            <person name="Mostad J."/>
        </authorList>
    </citation>
    <scope>NUCLEOTIDE SEQUENCE [LARGE SCALE GENOMIC DNA]</scope>
    <source>
        <strain evidence="3 4">SL.3.17</strain>
    </source>
</reference>
<dbReference type="Pfam" id="PF13648">
    <property type="entry name" value="Lipocalin_4"/>
    <property type="match status" value="1"/>
</dbReference>
<protein>
    <submittedName>
        <fullName evidence="3">Lipocalin family protein</fullName>
    </submittedName>
</protein>
<evidence type="ECO:0000313" key="3">
    <source>
        <dbReference type="EMBL" id="MCQ4635855.1"/>
    </source>
</evidence>
<keyword evidence="1" id="KW-0732">Signal</keyword>
<proteinExistence type="predicted"/>